<organism evidence="2">
    <name type="scientific">Ixodes ricinus</name>
    <name type="common">Common tick</name>
    <name type="synonym">Acarus ricinus</name>
    <dbReference type="NCBI Taxonomy" id="34613"/>
    <lineage>
        <taxon>Eukaryota</taxon>
        <taxon>Metazoa</taxon>
        <taxon>Ecdysozoa</taxon>
        <taxon>Arthropoda</taxon>
        <taxon>Chelicerata</taxon>
        <taxon>Arachnida</taxon>
        <taxon>Acari</taxon>
        <taxon>Parasitiformes</taxon>
        <taxon>Ixodida</taxon>
        <taxon>Ixodoidea</taxon>
        <taxon>Ixodidae</taxon>
        <taxon>Ixodinae</taxon>
        <taxon>Ixodes</taxon>
    </lineage>
</organism>
<dbReference type="AlphaFoldDB" id="A0A6B0UBQ9"/>
<evidence type="ECO:0000313" key="2">
    <source>
        <dbReference type="EMBL" id="MXU83573.1"/>
    </source>
</evidence>
<feature type="region of interest" description="Disordered" evidence="1">
    <location>
        <begin position="37"/>
        <end position="76"/>
    </location>
</feature>
<protein>
    <submittedName>
        <fullName evidence="2">Putative secreted protein</fullName>
    </submittedName>
</protein>
<name>A0A6B0UBQ9_IXORI</name>
<dbReference type="EMBL" id="GIFC01001490">
    <property type="protein sequence ID" value="MXU83573.1"/>
    <property type="molecule type" value="Transcribed_RNA"/>
</dbReference>
<evidence type="ECO:0000256" key="1">
    <source>
        <dbReference type="SAM" id="MobiDB-lite"/>
    </source>
</evidence>
<reference evidence="2" key="1">
    <citation type="submission" date="2019-12" db="EMBL/GenBank/DDBJ databases">
        <title>An insight into the sialome of adult female Ixodes ricinus ticks feeding for 6 days.</title>
        <authorList>
            <person name="Perner J."/>
            <person name="Ribeiro J.M.C."/>
        </authorList>
    </citation>
    <scope>NUCLEOTIDE SEQUENCE</scope>
    <source>
        <strain evidence="2">Semi-engorged</strain>
        <tissue evidence="2">Salivary glands</tissue>
    </source>
</reference>
<sequence length="76" mass="8788">MVYSHLRCLRSHTLMVLSSLPVARTYPLGEKDKLSTDLRWPSRNMMQRPVRRSQMRPKASIPPVAASDPSHWKLMS</sequence>
<proteinExistence type="predicted"/>
<accession>A0A6B0UBQ9</accession>